<keyword evidence="8 10" id="KW-0594">Phospholipid biosynthesis</keyword>
<dbReference type="GO" id="GO:0008654">
    <property type="term" value="P:phospholipid biosynthetic process"/>
    <property type="evidence" value="ECO:0007669"/>
    <property type="project" value="UniProtKB-KW"/>
</dbReference>
<dbReference type="PRINTS" id="PR00077">
    <property type="entry name" value="GPDHDRGNASE"/>
</dbReference>
<evidence type="ECO:0000256" key="14">
    <source>
        <dbReference type="RuleBase" id="RU000437"/>
    </source>
</evidence>
<keyword evidence="4 10" id="KW-0521">NADP</keyword>
<evidence type="ECO:0000256" key="11">
    <source>
        <dbReference type="PIRSR" id="PIRSR000114-1"/>
    </source>
</evidence>
<organism evidence="19 20">
    <name type="scientific">Falsirhodobacter algicola</name>
    <dbReference type="NCBI Taxonomy" id="2692330"/>
    <lineage>
        <taxon>Bacteria</taxon>
        <taxon>Pseudomonadati</taxon>
        <taxon>Pseudomonadota</taxon>
        <taxon>Alphaproteobacteria</taxon>
        <taxon>Rhodobacterales</taxon>
        <taxon>Paracoccaceae</taxon>
        <taxon>Falsirhodobacter</taxon>
    </lineage>
</organism>
<dbReference type="GO" id="GO:0047952">
    <property type="term" value="F:glycerol-3-phosphate dehydrogenase [NAD(P)+] activity"/>
    <property type="evidence" value="ECO:0007669"/>
    <property type="project" value="UniProtKB-UniRule"/>
</dbReference>
<feature type="binding site" evidence="10">
    <location>
        <position position="41"/>
    </location>
    <ligand>
        <name>NADPH</name>
        <dbReference type="ChEBI" id="CHEBI:57783"/>
    </ligand>
</feature>
<dbReference type="SUPFAM" id="SSF51735">
    <property type="entry name" value="NAD(P)-binding Rossmann-fold domains"/>
    <property type="match status" value="1"/>
</dbReference>
<dbReference type="GO" id="GO:0051287">
    <property type="term" value="F:NAD binding"/>
    <property type="evidence" value="ECO:0007669"/>
    <property type="project" value="InterPro"/>
</dbReference>
<comment type="caution">
    <text evidence="10">Lacks conserved residue(s) required for the propagation of feature annotation.</text>
</comment>
<evidence type="ECO:0000256" key="4">
    <source>
        <dbReference type="ARBA" id="ARBA00022857"/>
    </source>
</evidence>
<feature type="binding site" evidence="10">
    <location>
        <position position="315"/>
    </location>
    <ligand>
        <name>NADPH</name>
        <dbReference type="ChEBI" id="CHEBI:57783"/>
    </ligand>
</feature>
<feature type="binding site" evidence="10">
    <location>
        <position position="135"/>
    </location>
    <ligand>
        <name>NADPH</name>
        <dbReference type="ChEBI" id="CHEBI:57783"/>
    </ligand>
</feature>
<evidence type="ECO:0000256" key="9">
    <source>
        <dbReference type="ARBA" id="ARBA00023264"/>
    </source>
</evidence>
<protein>
    <recommendedName>
        <fullName evidence="10">Glycerol-3-phosphate dehydrogenase [NAD(P)+]</fullName>
        <ecNumber evidence="10">1.1.1.94</ecNumber>
    </recommendedName>
    <alternativeName>
        <fullName evidence="10">NAD(P)(+)-dependent glycerol-3-phosphate dehydrogenase</fullName>
    </alternativeName>
    <alternativeName>
        <fullName evidence="10">NAD(P)H-dependent dihydroxyacetone-phosphate reductase</fullName>
    </alternativeName>
</protein>
<comment type="subcellular location">
    <subcellularLocation>
        <location evidence="10">Cytoplasm</location>
    </subcellularLocation>
</comment>
<evidence type="ECO:0000259" key="17">
    <source>
        <dbReference type="Pfam" id="PF01210"/>
    </source>
</evidence>
<keyword evidence="9 10" id="KW-1208">Phospholipid metabolism</keyword>
<feature type="binding site" evidence="12">
    <location>
        <begin position="289"/>
        <end position="290"/>
    </location>
    <ligand>
        <name>substrate</name>
    </ligand>
</feature>
<dbReference type="Gene3D" id="1.10.1040.10">
    <property type="entry name" value="N-(1-d-carboxylethyl)-l-norvaline Dehydrogenase, domain 2"/>
    <property type="match status" value="1"/>
</dbReference>
<keyword evidence="20" id="KW-1185">Reference proteome</keyword>
<dbReference type="Pfam" id="PF07479">
    <property type="entry name" value="NAD_Gly3P_dh_C"/>
    <property type="match status" value="1"/>
</dbReference>
<dbReference type="InterPro" id="IPR013328">
    <property type="entry name" value="6PGD_dom2"/>
</dbReference>
<feature type="domain" description="Glycerol-3-phosphate dehydrogenase NAD-dependent C-terminal" evidence="18">
    <location>
        <begin position="214"/>
        <end position="351"/>
    </location>
</feature>
<dbReference type="SUPFAM" id="SSF48179">
    <property type="entry name" value="6-phosphogluconate dehydrogenase C-terminal domain-like"/>
    <property type="match status" value="1"/>
</dbReference>
<dbReference type="NCBIfam" id="NF000940">
    <property type="entry name" value="PRK00094.1-2"/>
    <property type="match status" value="1"/>
</dbReference>
<evidence type="ECO:0000256" key="10">
    <source>
        <dbReference type="HAMAP-Rule" id="MF_00394"/>
    </source>
</evidence>
<dbReference type="UniPathway" id="UPA00940"/>
<feature type="binding site" evidence="12">
    <location>
        <position position="135"/>
    </location>
    <ligand>
        <name>substrate</name>
    </ligand>
</feature>
<comment type="pathway">
    <text evidence="10">Membrane lipid metabolism; glycerophospholipid metabolism.</text>
</comment>
<feature type="binding site" evidence="10">
    <location>
        <position position="163"/>
    </location>
    <ligand>
        <name>sn-glycerol 3-phosphate</name>
        <dbReference type="ChEBI" id="CHEBI:57597"/>
    </ligand>
</feature>
<comment type="function">
    <text evidence="10">Catalyzes the reduction of the glycolytic intermediate dihydroxyacetone phosphate (DHAP) to sn-glycerol 3-phosphate (G3P), the key precursor for phospholipid synthesis.</text>
</comment>
<feature type="binding site" evidence="10">
    <location>
        <position position="135"/>
    </location>
    <ligand>
        <name>sn-glycerol 3-phosphate</name>
        <dbReference type="ChEBI" id="CHEBI:57597"/>
    </ligand>
</feature>
<feature type="binding site" evidence="13">
    <location>
        <begin position="37"/>
        <end position="42"/>
    </location>
    <ligand>
        <name>NAD(+)</name>
        <dbReference type="ChEBI" id="CHEBI:57540"/>
    </ligand>
</feature>
<feature type="compositionally biased region" description="Basic and acidic residues" evidence="16">
    <location>
        <begin position="18"/>
        <end position="27"/>
    </location>
</feature>
<feature type="binding site" evidence="10">
    <location>
        <position position="167"/>
    </location>
    <ligand>
        <name>NADPH</name>
        <dbReference type="ChEBI" id="CHEBI:57783"/>
    </ligand>
</feature>
<name>A0A8J8MV83_9RHOB</name>
<feature type="binding site" evidence="10">
    <location>
        <position position="61"/>
    </location>
    <ligand>
        <name>NADPH</name>
        <dbReference type="ChEBI" id="CHEBI:57783"/>
    </ligand>
</feature>
<dbReference type="PROSITE" id="PS50890">
    <property type="entry name" value="PUA"/>
    <property type="match status" value="1"/>
</dbReference>
<dbReference type="Pfam" id="PF01210">
    <property type="entry name" value="NAD_Gly3P_dh_N"/>
    <property type="match status" value="1"/>
</dbReference>
<dbReference type="RefSeq" id="WP_211785346.1">
    <property type="nucleotide sequence ID" value="NZ_CP047290.1"/>
</dbReference>
<evidence type="ECO:0000256" key="2">
    <source>
        <dbReference type="ARBA" id="ARBA00022516"/>
    </source>
</evidence>
<dbReference type="NCBIfam" id="NF000942">
    <property type="entry name" value="PRK00094.1-4"/>
    <property type="match status" value="1"/>
</dbReference>
<dbReference type="AlphaFoldDB" id="A0A8J8MV83"/>
<keyword evidence="5 10" id="KW-0560">Oxidoreductase</keyword>
<dbReference type="GO" id="GO:0046167">
    <property type="term" value="P:glycerol-3-phosphate biosynthetic process"/>
    <property type="evidence" value="ECO:0007669"/>
    <property type="project" value="UniProtKB-UniRule"/>
</dbReference>
<keyword evidence="19" id="KW-0614">Plasmid</keyword>
<evidence type="ECO:0000313" key="20">
    <source>
        <dbReference type="Proteomes" id="UP000679284"/>
    </source>
</evidence>
<dbReference type="InterPro" id="IPR008927">
    <property type="entry name" value="6-PGluconate_DH-like_C_sf"/>
</dbReference>
<proteinExistence type="inferred from homology"/>
<dbReference type="GO" id="GO:0005975">
    <property type="term" value="P:carbohydrate metabolic process"/>
    <property type="evidence" value="ECO:0007669"/>
    <property type="project" value="InterPro"/>
</dbReference>
<feature type="binding site" evidence="10">
    <location>
        <position position="78"/>
    </location>
    <ligand>
        <name>NADPH</name>
        <dbReference type="ChEBI" id="CHEBI:57783"/>
    </ligand>
</feature>
<dbReference type="InterPro" id="IPR036291">
    <property type="entry name" value="NAD(P)-bd_dom_sf"/>
</dbReference>
<evidence type="ECO:0000259" key="18">
    <source>
        <dbReference type="Pfam" id="PF07479"/>
    </source>
</evidence>
<dbReference type="InterPro" id="IPR011128">
    <property type="entry name" value="G3P_DH_NAD-dep_N"/>
</dbReference>
<feature type="binding site" evidence="13">
    <location>
        <position position="167"/>
    </location>
    <ligand>
        <name>NAD(+)</name>
        <dbReference type="ChEBI" id="CHEBI:57540"/>
    </ligand>
</feature>
<evidence type="ECO:0000256" key="12">
    <source>
        <dbReference type="PIRSR" id="PIRSR000114-2"/>
    </source>
</evidence>
<dbReference type="HAMAP" id="MF_00394">
    <property type="entry name" value="NAD_Glyc3P_dehydrog"/>
    <property type="match status" value="1"/>
</dbReference>
<evidence type="ECO:0000256" key="5">
    <source>
        <dbReference type="ARBA" id="ARBA00023002"/>
    </source>
</evidence>
<reference evidence="19" key="1">
    <citation type="submission" date="2020-01" db="EMBL/GenBank/DDBJ databases">
        <authorList>
            <person name="Yang Y."/>
            <person name="Kwon Y.M."/>
        </authorList>
    </citation>
    <scope>NUCLEOTIDE SEQUENCE</scope>
    <source>
        <strain evidence="19">PG104</strain>
        <plasmid evidence="19">unnamed1</plasmid>
    </source>
</reference>
<dbReference type="EMBL" id="CP047290">
    <property type="protein sequence ID" value="QUS37069.1"/>
    <property type="molecule type" value="Genomic_DNA"/>
</dbReference>
<keyword evidence="2 10" id="KW-0444">Lipid biosynthesis</keyword>
<dbReference type="Gene3D" id="3.40.50.720">
    <property type="entry name" value="NAD(P)-binding Rossmann-like Domain"/>
    <property type="match status" value="1"/>
</dbReference>
<feature type="binding site" evidence="10">
    <location>
        <position position="165"/>
    </location>
    <ligand>
        <name>sn-glycerol 3-phosphate</name>
        <dbReference type="ChEBI" id="CHEBI:57597"/>
    </ligand>
</feature>
<dbReference type="KEGG" id="fap:GR316_11810"/>
<evidence type="ECO:0000256" key="15">
    <source>
        <dbReference type="RuleBase" id="RU000439"/>
    </source>
</evidence>
<keyword evidence="7 10" id="KW-0443">Lipid metabolism</keyword>
<feature type="binding site" evidence="10">
    <location>
        <position position="225"/>
    </location>
    <ligand>
        <name>sn-glycerol 3-phosphate</name>
        <dbReference type="ChEBI" id="CHEBI:57597"/>
    </ligand>
</feature>
<evidence type="ECO:0000256" key="7">
    <source>
        <dbReference type="ARBA" id="ARBA00023098"/>
    </source>
</evidence>
<feature type="binding site" evidence="13">
    <location>
        <position position="289"/>
    </location>
    <ligand>
        <name>NAD(+)</name>
        <dbReference type="ChEBI" id="CHEBI:57540"/>
    </ligand>
</feature>
<dbReference type="GO" id="GO:0006650">
    <property type="term" value="P:glycerophospholipid metabolic process"/>
    <property type="evidence" value="ECO:0007669"/>
    <property type="project" value="UniProtKB-UniRule"/>
</dbReference>
<evidence type="ECO:0000256" key="3">
    <source>
        <dbReference type="ARBA" id="ARBA00022741"/>
    </source>
</evidence>
<comment type="similarity">
    <text evidence="1 10 14">Belongs to the NAD-dependent glycerol-3-phosphate dehydrogenase family.</text>
</comment>
<evidence type="ECO:0000256" key="6">
    <source>
        <dbReference type="ARBA" id="ARBA00023027"/>
    </source>
</evidence>
<feature type="binding site" evidence="10">
    <location>
        <position position="290"/>
    </location>
    <ligand>
        <name>sn-glycerol 3-phosphate</name>
        <dbReference type="ChEBI" id="CHEBI:57597"/>
    </ligand>
</feature>
<gene>
    <name evidence="10" type="primary">gpsA</name>
    <name evidence="19" type="ORF">GR316_11810</name>
</gene>
<evidence type="ECO:0000256" key="8">
    <source>
        <dbReference type="ARBA" id="ARBA00023209"/>
    </source>
</evidence>
<feature type="binding site" evidence="10">
    <location>
        <position position="313"/>
    </location>
    <ligand>
        <name>NADPH</name>
        <dbReference type="ChEBI" id="CHEBI:57783"/>
    </ligand>
</feature>
<keyword evidence="3 10" id="KW-0547">Nucleotide-binding</keyword>
<comment type="catalytic activity">
    <reaction evidence="10 15">
        <text>sn-glycerol 3-phosphate + NADP(+) = dihydroxyacetone phosphate + NADPH + H(+)</text>
        <dbReference type="Rhea" id="RHEA:11096"/>
        <dbReference type="ChEBI" id="CHEBI:15378"/>
        <dbReference type="ChEBI" id="CHEBI:57597"/>
        <dbReference type="ChEBI" id="CHEBI:57642"/>
        <dbReference type="ChEBI" id="CHEBI:57783"/>
        <dbReference type="ChEBI" id="CHEBI:58349"/>
        <dbReference type="EC" id="1.1.1.94"/>
    </reaction>
</comment>
<dbReference type="PIRSF" id="PIRSF000114">
    <property type="entry name" value="Glycerol-3-P_dh"/>
    <property type="match status" value="1"/>
</dbReference>
<evidence type="ECO:0000256" key="16">
    <source>
        <dbReference type="SAM" id="MobiDB-lite"/>
    </source>
</evidence>
<dbReference type="GO" id="GO:0046168">
    <property type="term" value="P:glycerol-3-phosphate catabolic process"/>
    <property type="evidence" value="ECO:0007669"/>
    <property type="project" value="InterPro"/>
</dbReference>
<dbReference type="Proteomes" id="UP000679284">
    <property type="component" value="Plasmid unnamed1"/>
</dbReference>
<feature type="compositionally biased region" description="Polar residues" evidence="16">
    <location>
        <begin position="1"/>
        <end position="14"/>
    </location>
</feature>
<keyword evidence="6 10" id="KW-0520">NAD</keyword>
<dbReference type="FunFam" id="3.40.50.720:FF:000019">
    <property type="entry name" value="Glycerol-3-phosphate dehydrogenase [NAD(P)+]"/>
    <property type="match status" value="1"/>
</dbReference>
<geneLocation type="plasmid" evidence="19 20">
    <name>unnamed1</name>
</geneLocation>
<keyword evidence="10" id="KW-0963">Cytoplasm</keyword>
<dbReference type="PANTHER" id="PTHR11728">
    <property type="entry name" value="GLYCEROL-3-PHOSPHATE DEHYDROGENASE"/>
    <property type="match status" value="1"/>
</dbReference>
<evidence type="ECO:0000256" key="13">
    <source>
        <dbReference type="PIRSR" id="PIRSR000114-3"/>
    </source>
</evidence>
<feature type="binding site" evidence="10">
    <location>
        <position position="288"/>
    </location>
    <ligand>
        <name>sn-glycerol 3-phosphate</name>
        <dbReference type="ChEBI" id="CHEBI:57597"/>
    </ligand>
</feature>
<dbReference type="EC" id="1.1.1.94" evidence="10"/>
<evidence type="ECO:0000313" key="19">
    <source>
        <dbReference type="EMBL" id="QUS37069.1"/>
    </source>
</evidence>
<evidence type="ECO:0000256" key="1">
    <source>
        <dbReference type="ARBA" id="ARBA00011009"/>
    </source>
</evidence>
<dbReference type="PANTHER" id="PTHR11728:SF1">
    <property type="entry name" value="GLYCEROL-3-PHOSPHATE DEHYDROGENASE [NAD(+)] 2, CHLOROPLASTIC"/>
    <property type="match status" value="1"/>
</dbReference>
<accession>A0A8J8MV83</accession>
<dbReference type="GO" id="GO:0005829">
    <property type="term" value="C:cytosol"/>
    <property type="evidence" value="ECO:0007669"/>
    <property type="project" value="TreeGrafter"/>
</dbReference>
<feature type="binding site" evidence="10">
    <location>
        <position position="289"/>
    </location>
    <ligand>
        <name>sn-glycerol 3-phosphate</name>
        <dbReference type="ChEBI" id="CHEBI:57597"/>
    </ligand>
</feature>
<dbReference type="InterPro" id="IPR006109">
    <property type="entry name" value="G3P_DH_NAD-dep_C"/>
</dbReference>
<dbReference type="InterPro" id="IPR006168">
    <property type="entry name" value="G3P_DH_NAD-dep"/>
</dbReference>
<comment type="catalytic activity">
    <reaction evidence="10">
        <text>sn-glycerol 3-phosphate + NAD(+) = dihydroxyacetone phosphate + NADH + H(+)</text>
        <dbReference type="Rhea" id="RHEA:11092"/>
        <dbReference type="ChEBI" id="CHEBI:15378"/>
        <dbReference type="ChEBI" id="CHEBI:57540"/>
        <dbReference type="ChEBI" id="CHEBI:57597"/>
        <dbReference type="ChEBI" id="CHEBI:57642"/>
        <dbReference type="ChEBI" id="CHEBI:57945"/>
        <dbReference type="EC" id="1.1.1.94"/>
    </reaction>
</comment>
<feature type="binding site" evidence="10">
    <location>
        <position position="278"/>
    </location>
    <ligand>
        <name>sn-glycerol 3-phosphate</name>
        <dbReference type="ChEBI" id="CHEBI:57597"/>
    </ligand>
</feature>
<feature type="binding site" evidence="10">
    <location>
        <position position="289"/>
    </location>
    <ligand>
        <name>NADPH</name>
        <dbReference type="ChEBI" id="CHEBI:57783"/>
    </ligand>
</feature>
<feature type="active site" description="Proton acceptor" evidence="10 11">
    <location>
        <position position="225"/>
    </location>
</feature>
<dbReference type="PROSITE" id="PS00957">
    <property type="entry name" value="NAD_G3PDH"/>
    <property type="match status" value="1"/>
</dbReference>
<feature type="domain" description="Glycerol-3-phosphate dehydrogenase NAD-dependent N-terminal" evidence="17">
    <location>
        <begin position="33"/>
        <end position="185"/>
    </location>
</feature>
<sequence>MQDEQTPNAPTSTGSADAADRPSDARTRPYERIAVIGGGAWGTALAAVAARAGRQVRLWMRDPELARTIAETRTNPRYLGKIGLPHGLEPVTDMARALEGAEAVLLVTPSVTIREMGAELGRLAAPGVPIFVCAKGIEAGTGLLMSAVLEEVAPGRPVGTVTGPTFAAETAAGHPTAVTVACTSEPSVAMPRRPATRMAMSLATGSFRPYVSDDMAGVEVGGAVKNVIAIACGILAGAGFGDNSRAAIITRGLDEIKELAVRLGGRRETVTGLGGLGDLILTCSSRQSRNFSYGFQRGQGVADDAVFEGRPVVVEGRHNAVTVTDLARRLNLHMPICEMVRAITADGQPIAIAFAAYWAAPIRAEPRAMDLEIDHPAVEAVTRHFEDKFK</sequence>
<feature type="region of interest" description="Disordered" evidence="16">
    <location>
        <begin position="1"/>
        <end position="27"/>
    </location>
</feature>